<dbReference type="STRING" id="1121448.DGI_0916"/>
<proteinExistence type="predicted"/>
<evidence type="ECO:0000313" key="1">
    <source>
        <dbReference type="EMBL" id="AGW12805.1"/>
    </source>
</evidence>
<gene>
    <name evidence="1" type="ORF">DGI_0916</name>
</gene>
<keyword evidence="2" id="KW-1185">Reference proteome</keyword>
<dbReference type="eggNOG" id="ENOG50313G6">
    <property type="taxonomic scope" value="Bacteria"/>
</dbReference>
<dbReference type="AlphaFoldDB" id="T2G889"/>
<reference evidence="2" key="2">
    <citation type="submission" date="2013-07" db="EMBL/GenBank/DDBJ databases">
        <authorList>
            <person name="Morais-Silva F.O."/>
            <person name="Rezende A.M."/>
            <person name="Pimentel C."/>
            <person name="Resende D.M."/>
            <person name="Santos C.I."/>
            <person name="Clemente C."/>
            <person name="de Oliveira L.M."/>
            <person name="da Silva S.M."/>
            <person name="Costa D.A."/>
            <person name="Varela-Raposo A."/>
            <person name="Horacio E.C.A."/>
            <person name="Matos M."/>
            <person name="Flores O."/>
            <person name="Ruiz J.C."/>
            <person name="Rodrigues-Pousada C."/>
        </authorList>
    </citation>
    <scope>NUCLEOTIDE SEQUENCE [LARGE SCALE GENOMIC DNA]</scope>
    <source>
        <strain evidence="2">ATCC 19364 / DSM 1382 / NCIMB 9332 / VKM B-1759</strain>
    </source>
</reference>
<reference evidence="1 2" key="1">
    <citation type="journal article" date="2013" name="J. Bacteriol.">
        <title>Roles of HynAB and Ech, the only two hydrogenases found in the model sulfate reducer Desulfovibrio gigas.</title>
        <authorList>
            <person name="Morais-Silva F.O."/>
            <person name="Santos C.I."/>
            <person name="Rodrigues R."/>
            <person name="Pereira I.A."/>
            <person name="Rodrigues-Pousada C."/>
        </authorList>
    </citation>
    <scope>NUCLEOTIDE SEQUENCE [LARGE SCALE GENOMIC DNA]</scope>
    <source>
        <strain evidence="2">ATCC 19364 / DSM 1382 / NCIMB 9332 / VKM B-1759</strain>
    </source>
</reference>
<dbReference type="KEGG" id="dgg:DGI_0916"/>
<protein>
    <submittedName>
        <fullName evidence="1">Uncharacterized protein</fullName>
    </submittedName>
</protein>
<dbReference type="PATRIC" id="fig|1121448.10.peg.915"/>
<sequence>MAKKRPLPDNAPRQLLLPLAPCGTKGMRAGMLLRKDAVREALTEALAGCPLSREEVAAELSRLTGEAVSVHHLHSWCSEAKREWRFPLELVTAFCLVTQDFGVLAAVLDGTGQALADKETMTLAEYGRLVAEDKKRAARRRELQERLGV</sequence>
<dbReference type="HOGENOM" id="CLU_1746669_0_0_7"/>
<organism evidence="1 2">
    <name type="scientific">Megalodesulfovibrio gigas (strain ATCC 19364 / DSM 1382 / NCIMB 9332 / VKM B-1759)</name>
    <name type="common">Desulfovibrio gigas</name>
    <dbReference type="NCBI Taxonomy" id="1121448"/>
    <lineage>
        <taxon>Bacteria</taxon>
        <taxon>Pseudomonadati</taxon>
        <taxon>Thermodesulfobacteriota</taxon>
        <taxon>Desulfovibrionia</taxon>
        <taxon>Desulfovibrionales</taxon>
        <taxon>Desulfovibrionaceae</taxon>
        <taxon>Megalodesulfovibrio</taxon>
    </lineage>
</organism>
<evidence type="ECO:0000313" key="2">
    <source>
        <dbReference type="Proteomes" id="UP000016587"/>
    </source>
</evidence>
<accession>T2G889</accession>
<name>T2G889_MEGG1</name>
<dbReference type="EMBL" id="CP006585">
    <property type="protein sequence ID" value="AGW12805.1"/>
    <property type="molecule type" value="Genomic_DNA"/>
</dbReference>
<dbReference type="Proteomes" id="UP000016587">
    <property type="component" value="Chromosome"/>
</dbReference>